<dbReference type="PANTHER" id="PTHR46832">
    <property type="entry name" value="5'-METHYLTHIOADENOSINE/S-ADENOSYLHOMOCYSTEINE NUCLEOSIDASE"/>
    <property type="match status" value="1"/>
</dbReference>
<dbReference type="GO" id="GO:0019284">
    <property type="term" value="P:L-methionine salvage from S-adenosylmethionine"/>
    <property type="evidence" value="ECO:0007669"/>
    <property type="project" value="TreeGrafter"/>
</dbReference>
<dbReference type="Proteomes" id="UP000233769">
    <property type="component" value="Chromosome tk0001"/>
</dbReference>
<dbReference type="Gene3D" id="3.40.50.1580">
    <property type="entry name" value="Nucleoside phosphorylase domain"/>
    <property type="match status" value="1"/>
</dbReference>
<evidence type="ECO:0000313" key="3">
    <source>
        <dbReference type="Proteomes" id="UP000233769"/>
    </source>
</evidence>
<dbReference type="AlphaFoldDB" id="A0A2N9ANB0"/>
<reference evidence="3" key="1">
    <citation type="submission" date="2017-10" db="EMBL/GenBank/DDBJ databases">
        <authorList>
            <person name="Regsiter A."/>
            <person name="William W."/>
        </authorList>
    </citation>
    <scope>NUCLEOTIDE SEQUENCE [LARGE SCALE GENOMIC DNA]</scope>
</reference>
<dbReference type="GO" id="GO:0005829">
    <property type="term" value="C:cytosol"/>
    <property type="evidence" value="ECO:0007669"/>
    <property type="project" value="TreeGrafter"/>
</dbReference>
<dbReference type="GO" id="GO:0008782">
    <property type="term" value="F:adenosylhomocysteine nucleosidase activity"/>
    <property type="evidence" value="ECO:0007669"/>
    <property type="project" value="TreeGrafter"/>
</dbReference>
<organism evidence="2 3">
    <name type="scientific">Methylorubrum extorquens</name>
    <name type="common">Methylobacterium dichloromethanicum</name>
    <name type="synonym">Methylobacterium extorquens</name>
    <dbReference type="NCBI Taxonomy" id="408"/>
    <lineage>
        <taxon>Bacteria</taxon>
        <taxon>Pseudomonadati</taxon>
        <taxon>Pseudomonadota</taxon>
        <taxon>Alphaproteobacteria</taxon>
        <taxon>Hyphomicrobiales</taxon>
        <taxon>Methylobacteriaceae</taxon>
        <taxon>Methylorubrum</taxon>
    </lineage>
</organism>
<dbReference type="GO" id="GO:0009116">
    <property type="term" value="P:nucleoside metabolic process"/>
    <property type="evidence" value="ECO:0007669"/>
    <property type="project" value="InterPro"/>
</dbReference>
<dbReference type="EMBL" id="LT962688">
    <property type="protein sequence ID" value="SOR28846.1"/>
    <property type="molecule type" value="Genomic_DNA"/>
</dbReference>
<dbReference type="Pfam" id="PF01048">
    <property type="entry name" value="PNP_UDP_1"/>
    <property type="match status" value="1"/>
</dbReference>
<dbReference type="InterPro" id="IPR017831">
    <property type="entry name" value="Hopanoid-assoc_phosphoryl_HpnG"/>
</dbReference>
<name>A0A2N9ANB0_METEX</name>
<sequence>MIQDAVVSGAVTGGAILAVAGLAREARIAAGPGVETIQAGGNPERLRAALDRRSPDDLRAVVSFGIAGGLDPALRPGDIVICTYLDADQRFPADPELVRRLSERLTGAPDRVVAGGLVGSAVAVMTVADKAALHARTGALAVDMESHVAAAYAARHALPFAAIRVVCDPAGRALPAFAASALTPEGEPDIRAVLGALLRGRARIGELIRLGRDSSAAFAALARCRARLGPGLGLL</sequence>
<dbReference type="SUPFAM" id="SSF53167">
    <property type="entry name" value="Purine and uridine phosphorylases"/>
    <property type="match status" value="1"/>
</dbReference>
<protein>
    <submittedName>
        <fullName evidence="2">Putative nucleoside phosphorylase</fullName>
    </submittedName>
</protein>
<feature type="domain" description="Nucleoside phosphorylase" evidence="1">
    <location>
        <begin position="59"/>
        <end position="173"/>
    </location>
</feature>
<dbReference type="NCBIfam" id="TIGR03468">
    <property type="entry name" value="HpnG"/>
    <property type="match status" value="1"/>
</dbReference>
<dbReference type="GO" id="GO:0008930">
    <property type="term" value="F:methylthioadenosine nucleosidase activity"/>
    <property type="evidence" value="ECO:0007669"/>
    <property type="project" value="TreeGrafter"/>
</dbReference>
<gene>
    <name evidence="2" type="ORF">TK0001_2244</name>
</gene>
<proteinExistence type="predicted"/>
<accession>A0A2N9ANB0</accession>
<dbReference type="InterPro" id="IPR000845">
    <property type="entry name" value="Nucleoside_phosphorylase_d"/>
</dbReference>
<evidence type="ECO:0000313" key="2">
    <source>
        <dbReference type="EMBL" id="SOR28846.1"/>
    </source>
</evidence>
<dbReference type="CDD" id="cd17768">
    <property type="entry name" value="adenosylhopane_nucleosidase_HpnG-like"/>
    <property type="match status" value="1"/>
</dbReference>
<dbReference type="InterPro" id="IPR035994">
    <property type="entry name" value="Nucleoside_phosphorylase_sf"/>
</dbReference>
<dbReference type="NCBIfam" id="NF005476">
    <property type="entry name" value="PRK07077.1"/>
    <property type="match status" value="1"/>
</dbReference>
<dbReference type="PANTHER" id="PTHR46832:SF1">
    <property type="entry name" value="5'-METHYLTHIOADENOSINE_S-ADENOSYLHOMOCYSTEINE NUCLEOSIDASE"/>
    <property type="match status" value="1"/>
</dbReference>
<evidence type="ECO:0000259" key="1">
    <source>
        <dbReference type="Pfam" id="PF01048"/>
    </source>
</evidence>